<dbReference type="CDD" id="cd00609">
    <property type="entry name" value="AAT_like"/>
    <property type="match status" value="1"/>
</dbReference>
<sequence length="506" mass="55148">MDYGLLMSNVERAMGGRKLTQQDLLYESLRRAILDGDIRHGSRLVATRALAEQLGIARNSVLYAYERLTEEGFITASRHGSIVSMVSGSAASISAASGSVPTTENRLSRRVADLPRERTSPDDPTPFRPGVPALDEFPLAQWRASMERAWRSVEPGELGYGNNAGHPALRRSIAEYVRVSRGVRCSAEQVFITSGTQASLDLCACMLADPGDSVWVEDPGYHGAKAAFQAAGLQLVPIPVDAAGMAPTPDHWEQTPPRLMYITPSHQYPLGSVLSLERRWSIIENAVARGAWIIEDDYDSELRHSGPPLPSIQGLAADTPVIYLGTFSKTMFPALRMGFMVVPAHLVADIDEALSEIARQGRVAEQIALADFIDSGKYARHLRRMRRLYQQRRAALVSAIERHMGDLVTVSSDGGGMHLTMRLDVPLRDQDVSAVTREHGLRIAALSAFCQPPAQDAARYNGFMLGYAGVKPHEADALVARLAAVVRGLAVPLRDKQSAGVCHLRA</sequence>
<keyword evidence="2" id="KW-0663">Pyridoxal phosphate</keyword>
<keyword evidence="3" id="KW-0805">Transcription regulation</keyword>
<feature type="domain" description="HTH gntR-type" evidence="7">
    <location>
        <begin position="19"/>
        <end position="86"/>
    </location>
</feature>
<dbReference type="PANTHER" id="PTHR46577">
    <property type="entry name" value="HTH-TYPE TRANSCRIPTIONAL REGULATORY PROTEIN GABR"/>
    <property type="match status" value="1"/>
</dbReference>
<evidence type="ECO:0000313" key="9">
    <source>
        <dbReference type="Proteomes" id="UP000544134"/>
    </source>
</evidence>
<dbReference type="SUPFAM" id="SSF53383">
    <property type="entry name" value="PLP-dependent transferases"/>
    <property type="match status" value="1"/>
</dbReference>
<evidence type="ECO:0000256" key="3">
    <source>
        <dbReference type="ARBA" id="ARBA00023015"/>
    </source>
</evidence>
<feature type="region of interest" description="Disordered" evidence="6">
    <location>
        <begin position="94"/>
        <end position="130"/>
    </location>
</feature>
<dbReference type="InterPro" id="IPR015424">
    <property type="entry name" value="PyrdxlP-dep_Trfase"/>
</dbReference>
<name>A0A848IA62_9BURK</name>
<dbReference type="SUPFAM" id="SSF46785">
    <property type="entry name" value="Winged helix' DNA-binding domain"/>
    <property type="match status" value="1"/>
</dbReference>
<evidence type="ECO:0000259" key="7">
    <source>
        <dbReference type="PROSITE" id="PS50949"/>
    </source>
</evidence>
<dbReference type="GO" id="GO:0003677">
    <property type="term" value="F:DNA binding"/>
    <property type="evidence" value="ECO:0007669"/>
    <property type="project" value="UniProtKB-KW"/>
</dbReference>
<organism evidence="8 9">
    <name type="scientific">Paraburkholderia polaris</name>
    <dbReference type="NCBI Taxonomy" id="2728848"/>
    <lineage>
        <taxon>Bacteria</taxon>
        <taxon>Pseudomonadati</taxon>
        <taxon>Pseudomonadota</taxon>
        <taxon>Betaproteobacteria</taxon>
        <taxon>Burkholderiales</taxon>
        <taxon>Burkholderiaceae</taxon>
        <taxon>Paraburkholderia</taxon>
    </lineage>
</organism>
<keyword evidence="9" id="KW-1185">Reference proteome</keyword>
<dbReference type="InterPro" id="IPR000524">
    <property type="entry name" value="Tscrpt_reg_HTH_GntR"/>
</dbReference>
<dbReference type="PANTHER" id="PTHR46577:SF1">
    <property type="entry name" value="HTH-TYPE TRANSCRIPTIONAL REGULATORY PROTEIN GABR"/>
    <property type="match status" value="1"/>
</dbReference>
<dbReference type="GO" id="GO:0008483">
    <property type="term" value="F:transaminase activity"/>
    <property type="evidence" value="ECO:0007669"/>
    <property type="project" value="UniProtKB-KW"/>
</dbReference>
<protein>
    <submittedName>
        <fullName evidence="8">PLP-dependent aminotransferase family protein</fullName>
    </submittedName>
</protein>
<evidence type="ECO:0000256" key="4">
    <source>
        <dbReference type="ARBA" id="ARBA00023125"/>
    </source>
</evidence>
<dbReference type="InterPro" id="IPR051446">
    <property type="entry name" value="HTH_trans_reg/aminotransferase"/>
</dbReference>
<dbReference type="GO" id="GO:0003700">
    <property type="term" value="F:DNA-binding transcription factor activity"/>
    <property type="evidence" value="ECO:0007669"/>
    <property type="project" value="InterPro"/>
</dbReference>
<keyword evidence="4" id="KW-0238">DNA-binding</keyword>
<dbReference type="InterPro" id="IPR004839">
    <property type="entry name" value="Aminotransferase_I/II_large"/>
</dbReference>
<keyword evidence="8" id="KW-0808">Transferase</keyword>
<dbReference type="SMART" id="SM00345">
    <property type="entry name" value="HTH_GNTR"/>
    <property type="match status" value="1"/>
</dbReference>
<proteinExistence type="inferred from homology"/>
<keyword evidence="8" id="KW-0032">Aminotransferase</keyword>
<dbReference type="RefSeq" id="WP_169486357.1">
    <property type="nucleotide sequence ID" value="NZ_JABBGJ010000015.1"/>
</dbReference>
<keyword evidence="5" id="KW-0804">Transcription</keyword>
<reference evidence="8 9" key="1">
    <citation type="submission" date="2020-04" db="EMBL/GenBank/DDBJ databases">
        <title>Paraburkholderia sp. RP-4-7 isolated from soil.</title>
        <authorList>
            <person name="Dahal R.H."/>
        </authorList>
    </citation>
    <scope>NUCLEOTIDE SEQUENCE [LARGE SCALE GENOMIC DNA]</scope>
    <source>
        <strain evidence="8 9">RP-4-7</strain>
    </source>
</reference>
<comment type="similarity">
    <text evidence="1">In the C-terminal section; belongs to the class-I pyridoxal-phosphate-dependent aminotransferase family.</text>
</comment>
<dbReference type="AlphaFoldDB" id="A0A848IA62"/>
<evidence type="ECO:0000313" key="8">
    <source>
        <dbReference type="EMBL" id="NML99367.1"/>
    </source>
</evidence>
<evidence type="ECO:0000256" key="1">
    <source>
        <dbReference type="ARBA" id="ARBA00005384"/>
    </source>
</evidence>
<dbReference type="EMBL" id="JABBGJ010000015">
    <property type="protein sequence ID" value="NML99367.1"/>
    <property type="molecule type" value="Genomic_DNA"/>
</dbReference>
<dbReference type="Proteomes" id="UP000544134">
    <property type="component" value="Unassembled WGS sequence"/>
</dbReference>
<comment type="caution">
    <text evidence="8">The sequence shown here is derived from an EMBL/GenBank/DDBJ whole genome shotgun (WGS) entry which is preliminary data.</text>
</comment>
<evidence type="ECO:0000256" key="5">
    <source>
        <dbReference type="ARBA" id="ARBA00023163"/>
    </source>
</evidence>
<dbReference type="Gene3D" id="1.10.10.10">
    <property type="entry name" value="Winged helix-like DNA-binding domain superfamily/Winged helix DNA-binding domain"/>
    <property type="match status" value="1"/>
</dbReference>
<feature type="compositionally biased region" description="Basic and acidic residues" evidence="6">
    <location>
        <begin position="106"/>
        <end position="121"/>
    </location>
</feature>
<dbReference type="PROSITE" id="PS50949">
    <property type="entry name" value="HTH_GNTR"/>
    <property type="match status" value="1"/>
</dbReference>
<evidence type="ECO:0000256" key="6">
    <source>
        <dbReference type="SAM" id="MobiDB-lite"/>
    </source>
</evidence>
<dbReference type="Pfam" id="PF00392">
    <property type="entry name" value="GntR"/>
    <property type="match status" value="1"/>
</dbReference>
<gene>
    <name evidence="8" type="ORF">HHL24_15630</name>
</gene>
<dbReference type="InterPro" id="IPR015421">
    <property type="entry name" value="PyrdxlP-dep_Trfase_major"/>
</dbReference>
<dbReference type="CDD" id="cd07377">
    <property type="entry name" value="WHTH_GntR"/>
    <property type="match status" value="1"/>
</dbReference>
<evidence type="ECO:0000256" key="2">
    <source>
        <dbReference type="ARBA" id="ARBA00022898"/>
    </source>
</evidence>
<accession>A0A848IA62</accession>
<dbReference type="Pfam" id="PF00155">
    <property type="entry name" value="Aminotran_1_2"/>
    <property type="match status" value="1"/>
</dbReference>
<dbReference type="GO" id="GO:0030170">
    <property type="term" value="F:pyridoxal phosphate binding"/>
    <property type="evidence" value="ECO:0007669"/>
    <property type="project" value="InterPro"/>
</dbReference>
<dbReference type="InterPro" id="IPR036390">
    <property type="entry name" value="WH_DNA-bd_sf"/>
</dbReference>
<dbReference type="Gene3D" id="3.40.640.10">
    <property type="entry name" value="Type I PLP-dependent aspartate aminotransferase-like (Major domain)"/>
    <property type="match status" value="1"/>
</dbReference>
<dbReference type="InterPro" id="IPR036388">
    <property type="entry name" value="WH-like_DNA-bd_sf"/>
</dbReference>